<dbReference type="EMBL" id="FOXM01000003">
    <property type="protein sequence ID" value="SFP50872.1"/>
    <property type="molecule type" value="Genomic_DNA"/>
</dbReference>
<dbReference type="PANTHER" id="PTHR30221:SF1">
    <property type="entry name" value="SMALL-CONDUCTANCE MECHANOSENSITIVE CHANNEL"/>
    <property type="match status" value="1"/>
</dbReference>
<evidence type="ECO:0000313" key="8">
    <source>
        <dbReference type="Proteomes" id="UP000243084"/>
    </source>
</evidence>
<dbReference type="InterPro" id="IPR045275">
    <property type="entry name" value="MscS_archaea/bacteria_type"/>
</dbReference>
<gene>
    <name evidence="7" type="ORF">SAMN05216229_10345</name>
</gene>
<name>A0A1I5QX97_9GAMM</name>
<dbReference type="Gene3D" id="2.30.30.60">
    <property type="match status" value="1"/>
</dbReference>
<evidence type="ECO:0000256" key="4">
    <source>
        <dbReference type="ARBA" id="ARBA00023136"/>
    </source>
</evidence>
<dbReference type="CDD" id="cd00038">
    <property type="entry name" value="CAP_ED"/>
    <property type="match status" value="1"/>
</dbReference>
<dbReference type="InterPro" id="IPR014710">
    <property type="entry name" value="RmlC-like_jellyroll"/>
</dbReference>
<keyword evidence="5" id="KW-0813">Transport</keyword>
<dbReference type="GO" id="GO:0005886">
    <property type="term" value="C:plasma membrane"/>
    <property type="evidence" value="ECO:0007669"/>
    <property type="project" value="UniProtKB-SubCell"/>
</dbReference>
<dbReference type="InterPro" id="IPR010920">
    <property type="entry name" value="LSM_dom_sf"/>
</dbReference>
<comment type="function">
    <text evidence="5">Mechanosensitive channel that participates in the regulation of osmotic pressure changes within the cell, opening in response to stretch forces in the membrane lipid bilayer, without the need for other proteins. Contributes to normal resistance to hypoosmotic shock. Forms an ion channel of 1.0 nanosiemens conductance with a slight preference for anions.</text>
</comment>
<protein>
    <recommendedName>
        <fullName evidence="5">Small-conductance mechanosensitive channel</fullName>
    </recommendedName>
</protein>
<dbReference type="PIRSF" id="PIRSF026673">
    <property type="entry name" value="UCP026673_ion_chan"/>
    <property type="match status" value="1"/>
</dbReference>
<proteinExistence type="inferred from homology"/>
<feature type="transmembrane region" description="Helical" evidence="5">
    <location>
        <begin position="6"/>
        <end position="24"/>
    </location>
</feature>
<evidence type="ECO:0000256" key="5">
    <source>
        <dbReference type="RuleBase" id="RU369025"/>
    </source>
</evidence>
<comment type="subcellular location">
    <subcellularLocation>
        <location evidence="5">Cell inner membrane</location>
        <topology evidence="5">Multi-pass membrane protein</topology>
    </subcellularLocation>
    <subcellularLocation>
        <location evidence="1">Membrane</location>
    </subcellularLocation>
</comment>
<accession>A0A1I5QX97</accession>
<evidence type="ECO:0000256" key="3">
    <source>
        <dbReference type="ARBA" id="ARBA00022989"/>
    </source>
</evidence>
<dbReference type="PANTHER" id="PTHR30221">
    <property type="entry name" value="SMALL-CONDUCTANCE MECHANOSENSITIVE CHANNEL"/>
    <property type="match status" value="1"/>
</dbReference>
<dbReference type="Gene3D" id="2.60.120.10">
    <property type="entry name" value="Jelly Rolls"/>
    <property type="match status" value="1"/>
</dbReference>
<evidence type="ECO:0000256" key="2">
    <source>
        <dbReference type="ARBA" id="ARBA00022692"/>
    </source>
</evidence>
<sequence>MLTAIHNHPMIFAVSLLLADLACWRLLPVDRKVWRVLLRLVFFTVYSVVIFEAGMSPMQPPPWTEASLSMMGTVLGIAWWLLCARTLTVVLGLLLIPRSGHAGRLLKDVLGAAIFLAAVVAAAAYVMQLPVKGLLATSGVVAIVVGLALQNTLSDVFSGIVLNTTKPYRLDDWVSIDGTEGKVVEIDWRATHLLTSQGGTLVIPNSVAAKAKILNLNRSANISNIAISVTVPAQVRPRLVLDALHKTLQGVSALLPTPKAKVSIKSSDLTSVEYEASGFVSTETDKVETRNLMFDLAYRHLRAAGVPTGEHQLEVPTSRPRRLLDDVKIFRSLDAEEKDRLSQQLVPQQFSAGQVVLEFGEATDQLLVIGTGVVSASIPDGDRFVEAGRMGPGEVMGEEGVTLGAPSQARFTALTSSVIYRIDQDMIQACLKERTEVGSALSKLQKFRQQASASLLLHKPVAIKKGGFLSWLRHS</sequence>
<dbReference type="GO" id="GO:0008381">
    <property type="term" value="F:mechanosensitive monoatomic ion channel activity"/>
    <property type="evidence" value="ECO:0007669"/>
    <property type="project" value="InterPro"/>
</dbReference>
<keyword evidence="5" id="KW-1003">Cell membrane</keyword>
<dbReference type="SUPFAM" id="SSF50182">
    <property type="entry name" value="Sm-like ribonucleoproteins"/>
    <property type="match status" value="1"/>
</dbReference>
<dbReference type="InterPro" id="IPR023408">
    <property type="entry name" value="MscS_beta-dom_sf"/>
</dbReference>
<comment type="similarity">
    <text evidence="5">Belongs to the MscS (TC 1.A.23) family.</text>
</comment>
<dbReference type="RefSeq" id="WP_092429278.1">
    <property type="nucleotide sequence ID" value="NZ_FOXM01000003.1"/>
</dbReference>
<reference evidence="8" key="1">
    <citation type="submission" date="2016-10" db="EMBL/GenBank/DDBJ databases">
        <authorList>
            <person name="Varghese N."/>
            <person name="Submissions S."/>
        </authorList>
    </citation>
    <scope>NUCLEOTIDE SEQUENCE [LARGE SCALE GENOMIC DNA]</scope>
    <source>
        <strain evidence="8">JCM 18195</strain>
    </source>
</reference>
<keyword evidence="8" id="KW-1185">Reference proteome</keyword>
<dbReference type="Proteomes" id="UP000243084">
    <property type="component" value="Unassembled WGS sequence"/>
</dbReference>
<dbReference type="PROSITE" id="PS50042">
    <property type="entry name" value="CNMP_BINDING_3"/>
    <property type="match status" value="1"/>
</dbReference>
<comment type="subunit">
    <text evidence="5">Homoheptamer.</text>
</comment>
<dbReference type="Pfam" id="PF00924">
    <property type="entry name" value="MS_channel_2nd"/>
    <property type="match status" value="1"/>
</dbReference>
<keyword evidence="5" id="KW-0406">Ion transport</keyword>
<dbReference type="SMART" id="SM00100">
    <property type="entry name" value="cNMP"/>
    <property type="match status" value="1"/>
</dbReference>
<evidence type="ECO:0000256" key="1">
    <source>
        <dbReference type="ARBA" id="ARBA00004370"/>
    </source>
</evidence>
<organism evidence="7 8">
    <name type="scientific">Geopseudomonas sagittaria</name>
    <dbReference type="NCBI Taxonomy" id="1135990"/>
    <lineage>
        <taxon>Bacteria</taxon>
        <taxon>Pseudomonadati</taxon>
        <taxon>Pseudomonadota</taxon>
        <taxon>Gammaproteobacteria</taxon>
        <taxon>Pseudomonadales</taxon>
        <taxon>Pseudomonadaceae</taxon>
        <taxon>Geopseudomonas</taxon>
    </lineage>
</organism>
<keyword evidence="5" id="KW-0997">Cell inner membrane</keyword>
<dbReference type="InterPro" id="IPR006685">
    <property type="entry name" value="MscS_channel_2nd"/>
</dbReference>
<dbReference type="SUPFAM" id="SSF51206">
    <property type="entry name" value="cAMP-binding domain-like"/>
    <property type="match status" value="1"/>
</dbReference>
<dbReference type="Pfam" id="PF00027">
    <property type="entry name" value="cNMP_binding"/>
    <property type="match status" value="1"/>
</dbReference>
<keyword evidence="3 5" id="KW-1133">Transmembrane helix</keyword>
<feature type="transmembrane region" description="Helical" evidence="5">
    <location>
        <begin position="77"/>
        <end position="97"/>
    </location>
</feature>
<dbReference type="Gene3D" id="1.10.287.1260">
    <property type="match status" value="1"/>
</dbReference>
<dbReference type="OrthoDB" id="9775207at2"/>
<dbReference type="InterPro" id="IPR018490">
    <property type="entry name" value="cNMP-bd_dom_sf"/>
</dbReference>
<keyword evidence="5" id="KW-0407">Ion channel</keyword>
<dbReference type="InterPro" id="IPR000595">
    <property type="entry name" value="cNMP-bd_dom"/>
</dbReference>
<feature type="transmembrane region" description="Helical" evidence="5">
    <location>
        <begin position="36"/>
        <end position="57"/>
    </location>
</feature>
<evidence type="ECO:0000259" key="6">
    <source>
        <dbReference type="PROSITE" id="PS50042"/>
    </source>
</evidence>
<dbReference type="InterPro" id="IPR016846">
    <property type="entry name" value="cNMP-bd_ion_channel"/>
</dbReference>
<dbReference type="AlphaFoldDB" id="A0A1I5QX97"/>
<feature type="domain" description="Cyclic nucleotide-binding" evidence="6">
    <location>
        <begin position="329"/>
        <end position="428"/>
    </location>
</feature>
<evidence type="ECO:0000313" key="7">
    <source>
        <dbReference type="EMBL" id="SFP50872.1"/>
    </source>
</evidence>
<keyword evidence="2 5" id="KW-0812">Transmembrane</keyword>
<keyword evidence="4 5" id="KW-0472">Membrane</keyword>
<feature type="transmembrane region" description="Helical" evidence="5">
    <location>
        <begin position="109"/>
        <end position="127"/>
    </location>
</feature>